<dbReference type="VEuPathDB" id="GiardiaDB:SS50377_21366"/>
<keyword evidence="3" id="KW-1185">Reference proteome</keyword>
<proteinExistence type="predicted"/>
<organism evidence="1">
    <name type="scientific">Spironucleus salmonicida</name>
    <dbReference type="NCBI Taxonomy" id="348837"/>
    <lineage>
        <taxon>Eukaryota</taxon>
        <taxon>Metamonada</taxon>
        <taxon>Diplomonadida</taxon>
        <taxon>Hexamitidae</taxon>
        <taxon>Hexamitinae</taxon>
        <taxon>Spironucleus</taxon>
    </lineage>
</organism>
<dbReference type="EMBL" id="KI546123">
    <property type="protein sequence ID" value="EST44218.1"/>
    <property type="molecule type" value="Genomic_DNA"/>
</dbReference>
<name>V6LIS4_9EUKA</name>
<reference evidence="2" key="2">
    <citation type="submission" date="2020-12" db="EMBL/GenBank/DDBJ databases">
        <title>New Spironucleus salmonicida genome in near-complete chromosomes.</title>
        <authorList>
            <person name="Xu F."/>
            <person name="Kurt Z."/>
            <person name="Jimenez-Gonzalez A."/>
            <person name="Astvaldsson A."/>
            <person name="Andersson J.O."/>
            <person name="Svard S.G."/>
        </authorList>
    </citation>
    <scope>NUCLEOTIDE SEQUENCE</scope>
    <source>
        <strain evidence="2">ATCC 50377</strain>
    </source>
</reference>
<dbReference type="AlphaFoldDB" id="V6LIS4"/>
<dbReference type="EMBL" id="AUWU02000002">
    <property type="protein sequence ID" value="KAH0575838.1"/>
    <property type="molecule type" value="Genomic_DNA"/>
</dbReference>
<sequence>MSLRNLPNIPPRITSPTSILFMQKSNLTHFDLQFPSLRQFDSLKIFQNCYEKHLAFIMKTKYQLALFSKKQENILQQRSEKSNSICNQGKLEKFLTARPPTQHQKIVRSPVRPKTQQAVRPQNAFLLPQLVQCERDFSAILSRTEAEIREAQTRRSMLVTRGITFFSARK</sequence>
<evidence type="ECO:0000313" key="1">
    <source>
        <dbReference type="EMBL" id="EST44218.1"/>
    </source>
</evidence>
<protein>
    <submittedName>
        <fullName evidence="1">Uncharacterized protein</fullName>
    </submittedName>
</protein>
<reference evidence="1 2" key="1">
    <citation type="journal article" date="2014" name="PLoS Genet.">
        <title>The Genome of Spironucleus salmonicida Highlights a Fish Pathogen Adapted to Fluctuating Environments.</title>
        <authorList>
            <person name="Xu F."/>
            <person name="Jerlstrom-Hultqvist J."/>
            <person name="Einarsson E."/>
            <person name="Astvaldsson A."/>
            <person name="Svard S.G."/>
            <person name="Andersson J.O."/>
        </authorList>
    </citation>
    <scope>NUCLEOTIDE SEQUENCE</scope>
    <source>
        <strain evidence="2">ATCC 50377</strain>
    </source>
</reference>
<dbReference type="Proteomes" id="UP000018208">
    <property type="component" value="Unassembled WGS sequence"/>
</dbReference>
<evidence type="ECO:0000313" key="3">
    <source>
        <dbReference type="Proteomes" id="UP000018208"/>
    </source>
</evidence>
<accession>V6LIS4</accession>
<gene>
    <name evidence="1" type="ORF">SS50377_15941</name>
    <name evidence="2" type="ORF">SS50377_21366</name>
</gene>
<evidence type="ECO:0000313" key="2">
    <source>
        <dbReference type="EMBL" id="KAH0575838.1"/>
    </source>
</evidence>